<feature type="binding site" evidence="5">
    <location>
        <begin position="230"/>
        <end position="237"/>
    </location>
    <ligand>
        <name>ATP</name>
        <dbReference type="ChEBI" id="CHEBI:30616"/>
    </ligand>
</feature>
<dbReference type="SUPFAM" id="SSF52540">
    <property type="entry name" value="P-loop containing nucleoside triphosphate hydrolases"/>
    <property type="match status" value="1"/>
</dbReference>
<organism evidence="7 8">
    <name type="scientific">Acetobacter cibinongensis</name>
    <dbReference type="NCBI Taxonomy" id="146475"/>
    <lineage>
        <taxon>Bacteria</taxon>
        <taxon>Pseudomonadati</taxon>
        <taxon>Pseudomonadota</taxon>
        <taxon>Alphaproteobacteria</taxon>
        <taxon>Acetobacterales</taxon>
        <taxon>Acetobacteraceae</taxon>
        <taxon>Acetobacter</taxon>
    </lineage>
</organism>
<name>A0A1Z5YUD0_9PROT</name>
<evidence type="ECO:0000313" key="7">
    <source>
        <dbReference type="EMBL" id="OUJ02145.1"/>
    </source>
</evidence>
<keyword evidence="2 5" id="KW-0378">Hydrolase</keyword>
<dbReference type="OrthoDB" id="7211215at2"/>
<gene>
    <name evidence="7" type="ORF">HK14_06785</name>
</gene>
<dbReference type="EMBL" id="JOMQ01000033">
    <property type="protein sequence ID" value="OUJ02145.1"/>
    <property type="molecule type" value="Genomic_DNA"/>
</dbReference>
<evidence type="ECO:0000259" key="6">
    <source>
        <dbReference type="PROSITE" id="PS51198"/>
    </source>
</evidence>
<dbReference type="InterPro" id="IPR000212">
    <property type="entry name" value="DNA_helicase_UvrD/REP"/>
</dbReference>
<dbReference type="AlphaFoldDB" id="A0A1Z5YUD0"/>
<dbReference type="InterPro" id="IPR027417">
    <property type="entry name" value="P-loop_NTPase"/>
</dbReference>
<protein>
    <recommendedName>
        <fullName evidence="6">UvrD-like helicase ATP-binding domain-containing protein</fullName>
    </recommendedName>
</protein>
<keyword evidence="3 5" id="KW-0347">Helicase</keyword>
<feature type="domain" description="UvrD-like helicase ATP-binding" evidence="6">
    <location>
        <begin position="209"/>
        <end position="550"/>
    </location>
</feature>
<keyword evidence="1 5" id="KW-0547">Nucleotide-binding</keyword>
<accession>A0A1Z5YUD0</accession>
<evidence type="ECO:0000256" key="4">
    <source>
        <dbReference type="ARBA" id="ARBA00022840"/>
    </source>
</evidence>
<evidence type="ECO:0000256" key="2">
    <source>
        <dbReference type="ARBA" id="ARBA00022801"/>
    </source>
</evidence>
<keyword evidence="4 5" id="KW-0067">ATP-binding</keyword>
<evidence type="ECO:0000256" key="5">
    <source>
        <dbReference type="PROSITE-ProRule" id="PRU00560"/>
    </source>
</evidence>
<dbReference type="Pfam" id="PF00580">
    <property type="entry name" value="UvrD-helicase"/>
    <property type="match status" value="1"/>
</dbReference>
<dbReference type="GO" id="GO:0016787">
    <property type="term" value="F:hydrolase activity"/>
    <property type="evidence" value="ECO:0007669"/>
    <property type="project" value="UniProtKB-UniRule"/>
</dbReference>
<dbReference type="GO" id="GO:0003678">
    <property type="term" value="F:DNA helicase activity"/>
    <property type="evidence" value="ECO:0007669"/>
    <property type="project" value="InterPro"/>
</dbReference>
<reference evidence="7 8" key="1">
    <citation type="submission" date="2014-06" db="EMBL/GenBank/DDBJ databases">
        <authorList>
            <person name="Ju J."/>
            <person name="Zhang J."/>
        </authorList>
    </citation>
    <scope>NUCLEOTIDE SEQUENCE [LARGE SCALE GENOMIC DNA]</scope>
    <source>
        <strain evidence="7 8">DsW_47</strain>
    </source>
</reference>
<evidence type="ECO:0000256" key="1">
    <source>
        <dbReference type="ARBA" id="ARBA00022741"/>
    </source>
</evidence>
<dbReference type="RefSeq" id="WP_086651320.1">
    <property type="nucleotide sequence ID" value="NZ_JOMQ01000033.1"/>
</dbReference>
<comment type="caution">
    <text evidence="7">The sequence shown here is derived from an EMBL/GenBank/DDBJ whole genome shotgun (WGS) entry which is preliminary data.</text>
</comment>
<dbReference type="GO" id="GO:0005524">
    <property type="term" value="F:ATP binding"/>
    <property type="evidence" value="ECO:0007669"/>
    <property type="project" value="UniProtKB-UniRule"/>
</dbReference>
<sequence>MKAVIFTPNVFFRFSHFSISDVWFKNFHIPIDSNNIKRVIVDDMVYILEKELNSDDIPIIIINLKKDGIFWGDKSDSVVFDRIMTVARSVFTDAVSIPSGWRKHREGSVFSIQSTPQRLGWKSRLHFETRPKGNADLFVFSRTEETIDFRILDRHLDIYQEAKNSLAEAVLTPVEDINLHESHTGIVLTQRLPQGFVQGASLEKWYENKLTTEQRSFVGKPHDGPVRLRGAAGTGKTLSLVIKFIRDAIIFEKKEKIVKFGFLTHSFASVDLVNSIGESLDVTGLLFGQGKKVKLEVRTLYDLANKNLNFELDQLIPLSLDGREGRRLQAEIINTVLREINESKISSCQFKEISPDLKIKYEAVLDGSDKRFVSEIMNEFASVLDASGIRASEEKGDQYARGSIQRPSWLLDLPQEIDRRFMLEIHRRYRKHLGEMDTLSVDQMIADFNSFLDSNRWDRIREREGYDVLFVDELHLFTSIERQILHKLIKRTNDNEGRPKRPAIFMAYDLKQSPRDTFANYGGESNNLFSASTGLQNSELVSLQRVFRYTPQIADFLADLDATFPAIDMPGEWVPYSGEAKLSSGAKPELVVFNKDADLFGTVFKAAHKVARTIDGGGRRVAVLCASEELFDKYLKAAKVQFEGKIFPIENREPLTGLRHAGKRFIFSMPEYVAGLQFDTIFLIHVDNSEAPLDSDDGCRRRFISNIYLGSSRAEKALHISSSMTRGGKSEILDMALARGSLIQIEPEIR</sequence>
<evidence type="ECO:0000256" key="3">
    <source>
        <dbReference type="ARBA" id="ARBA00022806"/>
    </source>
</evidence>
<dbReference type="PANTHER" id="PTHR11070">
    <property type="entry name" value="UVRD / RECB / PCRA DNA HELICASE FAMILY MEMBER"/>
    <property type="match status" value="1"/>
</dbReference>
<dbReference type="PROSITE" id="PS51198">
    <property type="entry name" value="UVRD_HELICASE_ATP_BIND"/>
    <property type="match status" value="1"/>
</dbReference>
<proteinExistence type="predicted"/>
<evidence type="ECO:0000313" key="8">
    <source>
        <dbReference type="Proteomes" id="UP000196086"/>
    </source>
</evidence>
<dbReference type="Proteomes" id="UP000196086">
    <property type="component" value="Unassembled WGS sequence"/>
</dbReference>
<dbReference type="InterPro" id="IPR014016">
    <property type="entry name" value="UvrD-like_ATP-bd"/>
</dbReference>
<dbReference type="Gene3D" id="3.40.50.300">
    <property type="entry name" value="P-loop containing nucleotide triphosphate hydrolases"/>
    <property type="match status" value="1"/>
</dbReference>
<dbReference type="GO" id="GO:0003677">
    <property type="term" value="F:DNA binding"/>
    <property type="evidence" value="ECO:0007669"/>
    <property type="project" value="InterPro"/>
</dbReference>